<evidence type="ECO:0000313" key="10">
    <source>
        <dbReference type="EMBL" id="MTV55945.1"/>
    </source>
</evidence>
<sequence>MCVNYVTVKRGSMARFGAPEPQGEWEPEVWQDYAAPIVVADRQGRRHSLLASYGMVPQHRLPAGSAFSTMNARAETVAQLRSYREAWASGQLCLVPMAHYFEPNYESGRHVRWAIGMADEAPFAVAGLWRAWAGPDGRKVCSFTQLTVNADEHPLLRRFHRPGDEKRSLVIVAPDDYARWLACRDPLRARAMLRLTPAAQLHAFAAPPGGQDDPQAALF</sequence>
<keyword evidence="2 8" id="KW-0645">Protease</keyword>
<dbReference type="EMBL" id="WNKZ01000116">
    <property type="protein sequence ID" value="MTV55945.1"/>
    <property type="molecule type" value="Genomic_DNA"/>
</dbReference>
<accession>A0A6I3T4T9</accession>
<organism evidence="10 11">
    <name type="scientific">Pseudoduganella buxea</name>
    <dbReference type="NCBI Taxonomy" id="1949069"/>
    <lineage>
        <taxon>Bacteria</taxon>
        <taxon>Pseudomonadati</taxon>
        <taxon>Pseudomonadota</taxon>
        <taxon>Betaproteobacteria</taxon>
        <taxon>Burkholderiales</taxon>
        <taxon>Oxalobacteraceae</taxon>
        <taxon>Telluria group</taxon>
        <taxon>Pseudoduganella</taxon>
    </lineage>
</organism>
<dbReference type="GO" id="GO:0008233">
    <property type="term" value="F:peptidase activity"/>
    <property type="evidence" value="ECO:0007669"/>
    <property type="project" value="UniProtKB-KW"/>
</dbReference>
<keyword evidence="4 8" id="KW-0378">Hydrolase</keyword>
<dbReference type="GO" id="GO:0003697">
    <property type="term" value="F:single-stranded DNA binding"/>
    <property type="evidence" value="ECO:0007669"/>
    <property type="project" value="InterPro"/>
</dbReference>
<dbReference type="Proteomes" id="UP000430634">
    <property type="component" value="Unassembled WGS sequence"/>
</dbReference>
<evidence type="ECO:0000256" key="5">
    <source>
        <dbReference type="ARBA" id="ARBA00023124"/>
    </source>
</evidence>
<evidence type="ECO:0000256" key="1">
    <source>
        <dbReference type="ARBA" id="ARBA00008136"/>
    </source>
</evidence>
<dbReference type="GO" id="GO:0106300">
    <property type="term" value="P:protein-DNA covalent cross-linking repair"/>
    <property type="evidence" value="ECO:0007669"/>
    <property type="project" value="InterPro"/>
</dbReference>
<dbReference type="Pfam" id="PF02586">
    <property type="entry name" value="SRAP"/>
    <property type="match status" value="1"/>
</dbReference>
<protein>
    <recommendedName>
        <fullName evidence="8">Abasic site processing protein</fullName>
        <ecNumber evidence="8">3.4.-.-</ecNumber>
    </recommendedName>
</protein>
<dbReference type="GO" id="GO:0006508">
    <property type="term" value="P:proteolysis"/>
    <property type="evidence" value="ECO:0007669"/>
    <property type="project" value="UniProtKB-KW"/>
</dbReference>
<dbReference type="GO" id="GO:0016829">
    <property type="term" value="F:lyase activity"/>
    <property type="evidence" value="ECO:0007669"/>
    <property type="project" value="UniProtKB-KW"/>
</dbReference>
<dbReference type="SUPFAM" id="SSF143081">
    <property type="entry name" value="BB1717-like"/>
    <property type="match status" value="1"/>
</dbReference>
<evidence type="ECO:0000313" key="12">
    <source>
        <dbReference type="Proteomes" id="UP000622638"/>
    </source>
</evidence>
<dbReference type="Proteomes" id="UP000622638">
    <property type="component" value="Unassembled WGS sequence"/>
</dbReference>
<keyword evidence="7" id="KW-0456">Lyase</keyword>
<dbReference type="PANTHER" id="PTHR13604:SF0">
    <property type="entry name" value="ABASIC SITE PROCESSING PROTEIN HMCES"/>
    <property type="match status" value="1"/>
</dbReference>
<reference evidence="10 11" key="3">
    <citation type="submission" date="2019-11" db="EMBL/GenBank/DDBJ databases">
        <title>Type strains purchased from KCTC, JCM and DSMZ.</title>
        <authorList>
            <person name="Lu H."/>
        </authorList>
    </citation>
    <scope>NUCLEOTIDE SEQUENCE [LARGE SCALE GENOMIC DNA]</scope>
    <source>
        <strain evidence="10 11">KCTC 52429</strain>
    </source>
</reference>
<evidence type="ECO:0000256" key="7">
    <source>
        <dbReference type="ARBA" id="ARBA00023239"/>
    </source>
</evidence>
<proteinExistence type="inferred from homology"/>
<dbReference type="AlphaFoldDB" id="A0A6I3T4T9"/>
<reference evidence="9" key="1">
    <citation type="journal article" date="2014" name="Int. J. Syst. Evol. Microbiol.">
        <title>Complete genome of a new Firmicutes species belonging to the dominant human colonic microbiota ('Ruminococcus bicirculans') reveals two chromosomes and a selective capacity to utilize plant glucans.</title>
        <authorList>
            <consortium name="NISC Comparative Sequencing Program"/>
            <person name="Wegmann U."/>
            <person name="Louis P."/>
            <person name="Goesmann A."/>
            <person name="Henrissat B."/>
            <person name="Duncan S.H."/>
            <person name="Flint H.J."/>
        </authorList>
    </citation>
    <scope>NUCLEOTIDE SEQUENCE</scope>
    <source>
        <strain evidence="9">CGMCC 1.15931</strain>
    </source>
</reference>
<reference evidence="12" key="2">
    <citation type="journal article" date="2019" name="Int. J. Syst. Evol. Microbiol.">
        <title>The Global Catalogue of Microorganisms (GCM) 10K type strain sequencing project: providing services to taxonomists for standard genome sequencing and annotation.</title>
        <authorList>
            <consortium name="The Broad Institute Genomics Platform"/>
            <consortium name="The Broad Institute Genome Sequencing Center for Infectious Disease"/>
            <person name="Wu L."/>
            <person name="Ma J."/>
        </authorList>
    </citation>
    <scope>NUCLEOTIDE SEQUENCE [LARGE SCALE GENOMIC DNA]</scope>
    <source>
        <strain evidence="12">CGMCC 1.15931</strain>
    </source>
</reference>
<keyword evidence="5" id="KW-0190">Covalent protein-DNA linkage</keyword>
<reference evidence="9" key="4">
    <citation type="submission" date="2024-05" db="EMBL/GenBank/DDBJ databases">
        <authorList>
            <person name="Sun Q."/>
            <person name="Zhou Y."/>
        </authorList>
    </citation>
    <scope>NUCLEOTIDE SEQUENCE</scope>
    <source>
        <strain evidence="9">CGMCC 1.15931</strain>
    </source>
</reference>
<gene>
    <name evidence="9" type="ORF">GCM10011572_43880</name>
    <name evidence="10" type="ORF">GM672_24785</name>
</gene>
<keyword evidence="12" id="KW-1185">Reference proteome</keyword>
<comment type="similarity">
    <text evidence="1 8">Belongs to the SOS response-associated peptidase family.</text>
</comment>
<dbReference type="RefSeq" id="WP_155473199.1">
    <property type="nucleotide sequence ID" value="NZ_BMKG01000023.1"/>
</dbReference>
<evidence type="ECO:0000256" key="4">
    <source>
        <dbReference type="ARBA" id="ARBA00022801"/>
    </source>
</evidence>
<name>A0A6I3T4T9_9BURK</name>
<dbReference type="InterPro" id="IPR003738">
    <property type="entry name" value="SRAP"/>
</dbReference>
<evidence type="ECO:0000313" key="9">
    <source>
        <dbReference type="EMBL" id="GGC17775.1"/>
    </source>
</evidence>
<dbReference type="PANTHER" id="PTHR13604">
    <property type="entry name" value="DC12-RELATED"/>
    <property type="match status" value="1"/>
</dbReference>
<evidence type="ECO:0000256" key="6">
    <source>
        <dbReference type="ARBA" id="ARBA00023125"/>
    </source>
</evidence>
<dbReference type="InterPro" id="IPR036590">
    <property type="entry name" value="SRAP-like"/>
</dbReference>
<evidence type="ECO:0000313" key="11">
    <source>
        <dbReference type="Proteomes" id="UP000430634"/>
    </source>
</evidence>
<comment type="caution">
    <text evidence="10">The sequence shown here is derived from an EMBL/GenBank/DDBJ whole genome shotgun (WGS) entry which is preliminary data.</text>
</comment>
<dbReference type="OrthoDB" id="6192129at2"/>
<keyword evidence="3" id="KW-0227">DNA damage</keyword>
<keyword evidence="6" id="KW-0238">DNA-binding</keyword>
<evidence type="ECO:0000256" key="3">
    <source>
        <dbReference type="ARBA" id="ARBA00022763"/>
    </source>
</evidence>
<evidence type="ECO:0000256" key="2">
    <source>
        <dbReference type="ARBA" id="ARBA00022670"/>
    </source>
</evidence>
<dbReference type="EMBL" id="BMKG01000023">
    <property type="protein sequence ID" value="GGC17775.1"/>
    <property type="molecule type" value="Genomic_DNA"/>
</dbReference>
<dbReference type="EC" id="3.4.-.-" evidence="8"/>
<evidence type="ECO:0000256" key="8">
    <source>
        <dbReference type="RuleBase" id="RU364100"/>
    </source>
</evidence>
<dbReference type="Gene3D" id="3.90.1680.10">
    <property type="entry name" value="SOS response associated peptidase-like"/>
    <property type="match status" value="1"/>
</dbReference>